<evidence type="ECO:0000313" key="1">
    <source>
        <dbReference type="EMBL" id="KAF5836233.1"/>
    </source>
</evidence>
<organism evidence="1 2">
    <name type="scientific">Dunaliella salina</name>
    <name type="common">Green alga</name>
    <name type="synonym">Protococcus salinus</name>
    <dbReference type="NCBI Taxonomy" id="3046"/>
    <lineage>
        <taxon>Eukaryota</taxon>
        <taxon>Viridiplantae</taxon>
        <taxon>Chlorophyta</taxon>
        <taxon>core chlorophytes</taxon>
        <taxon>Chlorophyceae</taxon>
        <taxon>CS clade</taxon>
        <taxon>Chlamydomonadales</taxon>
        <taxon>Dunaliellaceae</taxon>
        <taxon>Dunaliella</taxon>
    </lineage>
</organism>
<protein>
    <submittedName>
        <fullName evidence="1">Uncharacterized protein</fullName>
    </submittedName>
</protein>
<reference evidence="1" key="1">
    <citation type="submission" date="2017-08" db="EMBL/GenBank/DDBJ databases">
        <authorList>
            <person name="Polle J.E."/>
            <person name="Barry K."/>
            <person name="Cushman J."/>
            <person name="Schmutz J."/>
            <person name="Tran D."/>
            <person name="Hathwaick L.T."/>
            <person name="Yim W.C."/>
            <person name="Jenkins J."/>
            <person name="Mckie-Krisberg Z.M."/>
            <person name="Prochnik S."/>
            <person name="Lindquist E."/>
            <person name="Dockter R.B."/>
            <person name="Adam C."/>
            <person name="Molina H."/>
            <person name="Bunkerborg J."/>
            <person name="Jin E."/>
            <person name="Buchheim M."/>
            <person name="Magnuson J."/>
        </authorList>
    </citation>
    <scope>NUCLEOTIDE SEQUENCE</scope>
    <source>
        <strain evidence="1">CCAP 19/18</strain>
    </source>
</reference>
<gene>
    <name evidence="1" type="ORF">DUNSADRAFT_6245</name>
</gene>
<comment type="caution">
    <text evidence="1">The sequence shown here is derived from an EMBL/GenBank/DDBJ whole genome shotgun (WGS) entry which is preliminary data.</text>
</comment>
<keyword evidence="2" id="KW-1185">Reference proteome</keyword>
<proteinExistence type="predicted"/>
<accession>A0ABQ7GNR5</accession>
<sequence>MQNSNGCLNELLTTPSAISLHQILMRLLCDRLLAKGKASSFPFMRALAGGGLSQLV</sequence>
<evidence type="ECO:0000313" key="2">
    <source>
        <dbReference type="Proteomes" id="UP000815325"/>
    </source>
</evidence>
<dbReference type="Proteomes" id="UP000815325">
    <property type="component" value="Unassembled WGS sequence"/>
</dbReference>
<dbReference type="EMBL" id="MU069669">
    <property type="protein sequence ID" value="KAF5836233.1"/>
    <property type="molecule type" value="Genomic_DNA"/>
</dbReference>
<name>A0ABQ7GNR5_DUNSA</name>